<feature type="transmembrane region" description="Helical" evidence="1">
    <location>
        <begin position="12"/>
        <end position="34"/>
    </location>
</feature>
<dbReference type="Proteomes" id="UP000092018">
    <property type="component" value="Plasmid unnamed1"/>
</dbReference>
<proteinExistence type="predicted"/>
<keyword evidence="1" id="KW-0812">Transmembrane</keyword>
<reference evidence="2 3" key="1">
    <citation type="submission" date="2016-06" db="EMBL/GenBank/DDBJ databases">
        <title>Adaptive Radiation by Waves of Gene Transfer Leads to Fine-Scale Resource Partitioning in Marine Microbes.</title>
        <authorList>
            <person name="Hehemann J.-H."/>
            <person name="Arevalo P."/>
            <person name="Datta M.S."/>
            <person name="Yu X."/>
            <person name="Corzett C."/>
            <person name="Henschel A."/>
            <person name="Preheim S.P."/>
            <person name="Timberlake S."/>
            <person name="Alm E.J."/>
            <person name="Polz M.F."/>
        </authorList>
    </citation>
    <scope>NUCLEOTIDE SEQUENCE [LARGE SCALE GENOMIC DNA]</scope>
    <source>
        <strain evidence="2 3">FF50</strain>
        <plasmid evidence="2 3">unnamed1</plasmid>
    </source>
</reference>
<dbReference type="AlphaFoldDB" id="A0AAN0XZ60"/>
<evidence type="ECO:0000313" key="2">
    <source>
        <dbReference type="EMBL" id="ANO35324.1"/>
    </source>
</evidence>
<dbReference type="EMBL" id="CP016179">
    <property type="protein sequence ID" value="ANO35324.1"/>
    <property type="molecule type" value="Genomic_DNA"/>
</dbReference>
<keyword evidence="1" id="KW-1133">Transmembrane helix</keyword>
<dbReference type="InterPro" id="IPR011604">
    <property type="entry name" value="PDDEXK-like_dom_sf"/>
</dbReference>
<geneLocation type="plasmid" evidence="2 3">
    <name>unnamed1</name>
</geneLocation>
<accession>A0AAN0XZ60</accession>
<keyword evidence="2" id="KW-0614">Plasmid</keyword>
<protein>
    <recommendedName>
        <fullName evidence="4">PD-(D/E)XK endonuclease-like domain-containing protein</fullName>
    </recommendedName>
</protein>
<evidence type="ECO:0000256" key="1">
    <source>
        <dbReference type="SAM" id="Phobius"/>
    </source>
</evidence>
<keyword evidence="1" id="KW-0472">Membrane</keyword>
<gene>
    <name evidence="2" type="ORF">A6E01_19110</name>
</gene>
<dbReference type="KEGG" id="vbr:A6E01_19110"/>
<dbReference type="Gene3D" id="3.90.320.10">
    <property type="match status" value="1"/>
</dbReference>
<organism evidence="2 3">
    <name type="scientific">Vibrio breoganii</name>
    <dbReference type="NCBI Taxonomy" id="553239"/>
    <lineage>
        <taxon>Bacteria</taxon>
        <taxon>Pseudomonadati</taxon>
        <taxon>Pseudomonadota</taxon>
        <taxon>Gammaproteobacteria</taxon>
        <taxon>Vibrionales</taxon>
        <taxon>Vibrionaceae</taxon>
        <taxon>Vibrio</taxon>
    </lineage>
</organism>
<evidence type="ECO:0008006" key="4">
    <source>
        <dbReference type="Google" id="ProtNLM"/>
    </source>
</evidence>
<dbReference type="RefSeq" id="WP_065211086.1">
    <property type="nucleotide sequence ID" value="NZ_CP016179.1"/>
</dbReference>
<name>A0AAN0XZ60_9VIBR</name>
<sequence length="192" mass="21927">MNPTQLAMVTDNVIQFFFLSTVACVFAFFVFFFVRAVLFRLWRCFVPYPDTNFGFKGALVYSDDSPSARVFVNRKYELSAKPDFIFKVGPNQYVLVEYKSGKRPMSESDRIQVLASVIAARQQYNITKAIVVTGLGRFEVKDAKKSNRAIYRQLKTLHVIARRVKHHNKNPSGNVNSCGSCRRRNKSCDGAF</sequence>
<evidence type="ECO:0000313" key="3">
    <source>
        <dbReference type="Proteomes" id="UP000092018"/>
    </source>
</evidence>